<name>A0ACB6S9X9_9PLEO</name>
<proteinExistence type="predicted"/>
<sequence>MPPVNQPWRTPTVGVQAPQIASEYSTQPYSRVDGPDRDGRKRIRITPIVSAPDPWTRQLERESAGPGHALDMGSIATSGTWGSTAKQEAEDSTIVEDLPEEEEYYSDVSNGSPDAMEKAGLELEEGDDLLQEAPMNRPSKLGTSRVTEIINECIEMYAQAWRPGKDKTKPKDEKGKGEVPVVYDPVALWEEAEAAGQREELAEKYDMEAEYYRQRLDKLCDEIFRDPGDTVAGVKMKCRNLEVTVELLERAGWLALIYKEPPKDATDDDSREEDHATSIGTAPSTAQPVGSTIPPSSMGGFMDLGTPPDTSDSEDDVTPLSDPPITPAKSNNKLAPSIQTHLLSSDPVVVNTIETPGPAVAATTPTAVRSRAPLGDAPEHASMSTVSRWNWSQLKDTQDRKRIVSKVIHELSSTDREMIRQRLQKVGRANVAREIPMCVALLLRGDKKMPGILPQDQPKIVTLMRLFLCWWLCGNYFVEEPSGECLEELASCLKQNSPDPTTFCDYLDTVLNTTFSLEALSNPTKPSQAEIIEISDDDEPLPPLHKQRKSNVDKPGSLQKGPTIVID</sequence>
<dbReference type="Proteomes" id="UP000799754">
    <property type="component" value="Unassembled WGS sequence"/>
</dbReference>
<evidence type="ECO:0000313" key="1">
    <source>
        <dbReference type="EMBL" id="KAF2630327.1"/>
    </source>
</evidence>
<evidence type="ECO:0000313" key="2">
    <source>
        <dbReference type="Proteomes" id="UP000799754"/>
    </source>
</evidence>
<reference evidence="1" key="1">
    <citation type="journal article" date="2020" name="Stud. Mycol.">
        <title>101 Dothideomycetes genomes: a test case for predicting lifestyles and emergence of pathogens.</title>
        <authorList>
            <person name="Haridas S."/>
            <person name="Albert R."/>
            <person name="Binder M."/>
            <person name="Bloem J."/>
            <person name="Labutti K."/>
            <person name="Salamov A."/>
            <person name="Andreopoulos B."/>
            <person name="Baker S."/>
            <person name="Barry K."/>
            <person name="Bills G."/>
            <person name="Bluhm B."/>
            <person name="Cannon C."/>
            <person name="Castanera R."/>
            <person name="Culley D."/>
            <person name="Daum C."/>
            <person name="Ezra D."/>
            <person name="Gonzalez J."/>
            <person name="Henrissat B."/>
            <person name="Kuo A."/>
            <person name="Liang C."/>
            <person name="Lipzen A."/>
            <person name="Lutzoni F."/>
            <person name="Magnuson J."/>
            <person name="Mondo S."/>
            <person name="Nolan M."/>
            <person name="Ohm R."/>
            <person name="Pangilinan J."/>
            <person name="Park H.-J."/>
            <person name="Ramirez L."/>
            <person name="Alfaro M."/>
            <person name="Sun H."/>
            <person name="Tritt A."/>
            <person name="Yoshinaga Y."/>
            <person name="Zwiers L.-H."/>
            <person name="Turgeon B."/>
            <person name="Goodwin S."/>
            <person name="Spatafora J."/>
            <person name="Crous P."/>
            <person name="Grigoriev I."/>
        </authorList>
    </citation>
    <scope>NUCLEOTIDE SEQUENCE</scope>
    <source>
        <strain evidence="1">CBS 525.71</strain>
    </source>
</reference>
<gene>
    <name evidence="1" type="ORF">BU25DRAFT_489124</name>
</gene>
<accession>A0ACB6S9X9</accession>
<dbReference type="EMBL" id="MU006707">
    <property type="protein sequence ID" value="KAF2630327.1"/>
    <property type="molecule type" value="Genomic_DNA"/>
</dbReference>
<organism evidence="1 2">
    <name type="scientific">Macroventuria anomochaeta</name>
    <dbReference type="NCBI Taxonomy" id="301207"/>
    <lineage>
        <taxon>Eukaryota</taxon>
        <taxon>Fungi</taxon>
        <taxon>Dikarya</taxon>
        <taxon>Ascomycota</taxon>
        <taxon>Pezizomycotina</taxon>
        <taxon>Dothideomycetes</taxon>
        <taxon>Pleosporomycetidae</taxon>
        <taxon>Pleosporales</taxon>
        <taxon>Pleosporineae</taxon>
        <taxon>Didymellaceae</taxon>
        <taxon>Macroventuria</taxon>
    </lineage>
</organism>
<comment type="caution">
    <text evidence="1">The sequence shown here is derived from an EMBL/GenBank/DDBJ whole genome shotgun (WGS) entry which is preliminary data.</text>
</comment>
<protein>
    <submittedName>
        <fullName evidence="1">Uncharacterized protein</fullName>
    </submittedName>
</protein>
<keyword evidence="2" id="KW-1185">Reference proteome</keyword>